<evidence type="ECO:0000256" key="1">
    <source>
        <dbReference type="SAM" id="Phobius"/>
    </source>
</evidence>
<feature type="transmembrane region" description="Helical" evidence="1">
    <location>
        <begin position="6"/>
        <end position="23"/>
    </location>
</feature>
<feature type="domain" description="GyrI-like small molecule binding" evidence="2">
    <location>
        <begin position="148"/>
        <end position="296"/>
    </location>
</feature>
<proteinExistence type="predicted"/>
<reference evidence="3 4" key="1">
    <citation type="submission" date="2019-07" db="EMBL/GenBank/DDBJ databases">
        <title>The draft genome sequence of Aquimarina algiphila M91.</title>
        <authorList>
            <person name="Meng X."/>
        </authorList>
    </citation>
    <scope>NUCLEOTIDE SEQUENCE [LARGE SCALE GENOMIC DNA]</scope>
    <source>
        <strain evidence="3 4">M91</strain>
    </source>
</reference>
<comment type="caution">
    <text evidence="3">The sequence shown here is derived from an EMBL/GenBank/DDBJ whole genome shotgun (WGS) entry which is preliminary data.</text>
</comment>
<dbReference type="InterPro" id="IPR011256">
    <property type="entry name" value="Reg_factor_effector_dom_sf"/>
</dbReference>
<dbReference type="AlphaFoldDB" id="A0A554VIZ8"/>
<dbReference type="SUPFAM" id="SSF55136">
    <property type="entry name" value="Probable bacterial effector-binding domain"/>
    <property type="match status" value="1"/>
</dbReference>
<keyword evidence="4" id="KW-1185">Reference proteome</keyword>
<evidence type="ECO:0000313" key="3">
    <source>
        <dbReference type="EMBL" id="TSE07834.1"/>
    </source>
</evidence>
<dbReference type="Pfam" id="PF06445">
    <property type="entry name" value="GyrI-like"/>
    <property type="match status" value="1"/>
</dbReference>
<evidence type="ECO:0000259" key="2">
    <source>
        <dbReference type="Pfam" id="PF06445"/>
    </source>
</evidence>
<organism evidence="3 4">
    <name type="scientific">Aquimarina algiphila</name>
    <dbReference type="NCBI Taxonomy" id="2047982"/>
    <lineage>
        <taxon>Bacteria</taxon>
        <taxon>Pseudomonadati</taxon>
        <taxon>Bacteroidota</taxon>
        <taxon>Flavobacteriia</taxon>
        <taxon>Flavobacteriales</taxon>
        <taxon>Flavobacteriaceae</taxon>
        <taxon>Aquimarina</taxon>
    </lineage>
</organism>
<evidence type="ECO:0000313" key="4">
    <source>
        <dbReference type="Proteomes" id="UP000318833"/>
    </source>
</evidence>
<sequence>MMKKVVIVIITLLLGLAVWYLYIKKYDYEISFKANAAPGSVYDQVKNLRSSAKTNDIKEIYPYESLQQKIVVDKIPVTLEWNFKSIGDTVTKIDVGIISQDHSFTNRLNVLIGASTIIDSVKSNLIDFRKKIMNYTNSFMVVIDGEAELPEMEFISVSSKTKRYRKANEMMRSNAYLYPMLTKNDIQKTGFPFVNISNWDTKTDSIHLDFGFPIRYQDSLPVGSGINVGKIKSKKALKATYHGNYRNSDEAWFVLLAYARKNDILVENTPLEIFYNNPMQGGNELEWKAEIFLPIKDEYAEE</sequence>
<gene>
    <name evidence="3" type="ORF">FOF46_14885</name>
</gene>
<protein>
    <submittedName>
        <fullName evidence="3">GyrI-like domain-containing protein</fullName>
    </submittedName>
</protein>
<keyword evidence="1" id="KW-0812">Transmembrane</keyword>
<dbReference type="InterPro" id="IPR029442">
    <property type="entry name" value="GyrI-like"/>
</dbReference>
<dbReference type="EMBL" id="VLNR01000029">
    <property type="protein sequence ID" value="TSE07834.1"/>
    <property type="molecule type" value="Genomic_DNA"/>
</dbReference>
<dbReference type="RefSeq" id="WP_143916998.1">
    <property type="nucleotide sequence ID" value="NZ_CANMIK010000031.1"/>
</dbReference>
<name>A0A554VIZ8_9FLAO</name>
<dbReference type="OrthoDB" id="1421367at2"/>
<keyword evidence="1" id="KW-0472">Membrane</keyword>
<accession>A0A554VIZ8</accession>
<dbReference type="Proteomes" id="UP000318833">
    <property type="component" value="Unassembled WGS sequence"/>
</dbReference>
<dbReference type="Gene3D" id="3.20.80.10">
    <property type="entry name" value="Regulatory factor, effector binding domain"/>
    <property type="match status" value="1"/>
</dbReference>
<keyword evidence="1" id="KW-1133">Transmembrane helix</keyword>